<dbReference type="RefSeq" id="WP_111064307.1">
    <property type="nucleotide sequence ID" value="NZ_JBHUCU010000001.1"/>
</dbReference>
<keyword evidence="3" id="KW-1185">Reference proteome</keyword>
<name>A0A2W1NND4_9FLAO</name>
<evidence type="ECO:0000259" key="1">
    <source>
        <dbReference type="Pfam" id="PF10988"/>
    </source>
</evidence>
<dbReference type="Proteomes" id="UP000249248">
    <property type="component" value="Unassembled WGS sequence"/>
</dbReference>
<dbReference type="PROSITE" id="PS51257">
    <property type="entry name" value="PROKAR_LIPOPROTEIN"/>
    <property type="match status" value="1"/>
</dbReference>
<dbReference type="OrthoDB" id="5585143at2"/>
<gene>
    <name evidence="2" type="ORF">DNU06_14975</name>
</gene>
<feature type="domain" description="Putative auto-transporter adhesin head GIN" evidence="1">
    <location>
        <begin position="42"/>
        <end position="223"/>
    </location>
</feature>
<dbReference type="EMBL" id="QKSB01000012">
    <property type="protein sequence ID" value="PZE16098.1"/>
    <property type="molecule type" value="Genomic_DNA"/>
</dbReference>
<dbReference type="AlphaFoldDB" id="A0A2W1NND4"/>
<dbReference type="Pfam" id="PF10988">
    <property type="entry name" value="DUF2807"/>
    <property type="match status" value="1"/>
</dbReference>
<evidence type="ECO:0000313" key="3">
    <source>
        <dbReference type="Proteomes" id="UP000249248"/>
    </source>
</evidence>
<sequence>MVHARKIIYFFFFSLLITACSYNENGIVGDSKIVTQKMDFHDFDALEFSGVFNADLHYAEKDEVIISCNSNLAPYLEVAQFGEKIVFKLKDGYGYQNANIKATIYSKSINTIEASGASQINLHEFKTKNLSIFLSGATKVTAHLLETDDITIEGSGASKFRLDGSTKTLKVKLSGASKLKGKELNVRQNTIIDCSGASDVTIHTHADIVAKLSGASDLTYYGNGRIIDQQLSGASSIKRKQ</sequence>
<protein>
    <recommendedName>
        <fullName evidence="1">Putative auto-transporter adhesin head GIN domain-containing protein</fullName>
    </recommendedName>
</protein>
<accession>A0A2W1NND4</accession>
<dbReference type="Gene3D" id="2.160.20.120">
    <property type="match status" value="1"/>
</dbReference>
<comment type="caution">
    <text evidence="2">The sequence shown here is derived from an EMBL/GenBank/DDBJ whole genome shotgun (WGS) entry which is preliminary data.</text>
</comment>
<reference evidence="2 3" key="1">
    <citation type="submission" date="2018-06" db="EMBL/GenBank/DDBJ databases">
        <title>The draft genome sequence of Crocinitomix sp. SM1701.</title>
        <authorList>
            <person name="Zhang X."/>
        </authorList>
    </citation>
    <scope>NUCLEOTIDE SEQUENCE [LARGE SCALE GENOMIC DNA]</scope>
    <source>
        <strain evidence="2 3">SM1701</strain>
    </source>
</reference>
<proteinExistence type="predicted"/>
<dbReference type="InterPro" id="IPR021255">
    <property type="entry name" value="DUF2807"/>
</dbReference>
<organism evidence="2 3">
    <name type="scientific">Putridiphycobacter roseus</name>
    <dbReference type="NCBI Taxonomy" id="2219161"/>
    <lineage>
        <taxon>Bacteria</taxon>
        <taxon>Pseudomonadati</taxon>
        <taxon>Bacteroidota</taxon>
        <taxon>Flavobacteriia</taxon>
        <taxon>Flavobacteriales</taxon>
        <taxon>Crocinitomicaceae</taxon>
        <taxon>Putridiphycobacter</taxon>
    </lineage>
</organism>
<evidence type="ECO:0000313" key="2">
    <source>
        <dbReference type="EMBL" id="PZE16098.1"/>
    </source>
</evidence>